<protein>
    <submittedName>
        <fullName evidence="4">Transcriptional regulator with XRE-family HTH domain</fullName>
    </submittedName>
</protein>
<comment type="caution">
    <text evidence="4">The sequence shown here is derived from an EMBL/GenBank/DDBJ whole genome shotgun (WGS) entry which is preliminary data.</text>
</comment>
<dbReference type="SMART" id="SM00530">
    <property type="entry name" value="HTH_XRE"/>
    <property type="match status" value="1"/>
</dbReference>
<evidence type="ECO:0000256" key="2">
    <source>
        <dbReference type="SAM" id="Coils"/>
    </source>
</evidence>
<feature type="domain" description="HTH cro/C1-type" evidence="3">
    <location>
        <begin position="9"/>
        <end position="63"/>
    </location>
</feature>
<keyword evidence="2" id="KW-0175">Coiled coil</keyword>
<feature type="coiled-coil region" evidence="2">
    <location>
        <begin position="87"/>
        <end position="114"/>
    </location>
</feature>
<dbReference type="InterPro" id="IPR001387">
    <property type="entry name" value="Cro/C1-type_HTH"/>
</dbReference>
<keyword evidence="5" id="KW-1185">Reference proteome</keyword>
<sequence>MNAVIGNKLKQLRKSKGMSQEQVADYLHVSQSAYARMESGESHSWASHINDICRVFEISPEELVKSESVVINNNQQGGNFNNATIINQLSEKLIEQYEERIKELKDIIADLKTKG</sequence>
<dbReference type="PANTHER" id="PTHR46558">
    <property type="entry name" value="TRACRIPTIONAL REGULATORY PROTEIN-RELATED-RELATED"/>
    <property type="match status" value="1"/>
</dbReference>
<dbReference type="Pfam" id="PF01381">
    <property type="entry name" value="HTH_3"/>
    <property type="match status" value="1"/>
</dbReference>
<evidence type="ECO:0000259" key="3">
    <source>
        <dbReference type="PROSITE" id="PS50943"/>
    </source>
</evidence>
<evidence type="ECO:0000256" key="1">
    <source>
        <dbReference type="ARBA" id="ARBA00023125"/>
    </source>
</evidence>
<evidence type="ECO:0000313" key="4">
    <source>
        <dbReference type="EMBL" id="MDR7209782.1"/>
    </source>
</evidence>
<dbReference type="PANTHER" id="PTHR46558:SF4">
    <property type="entry name" value="DNA-BIDING PHAGE PROTEIN"/>
    <property type="match status" value="1"/>
</dbReference>
<accession>A0ABU1Y6C9</accession>
<reference evidence="4 5" key="1">
    <citation type="submission" date="2023-07" db="EMBL/GenBank/DDBJ databases">
        <title>Sorghum-associated microbial communities from plants grown in Nebraska, USA.</title>
        <authorList>
            <person name="Schachtman D."/>
        </authorList>
    </citation>
    <scope>NUCLEOTIDE SEQUENCE [LARGE SCALE GENOMIC DNA]</scope>
    <source>
        <strain evidence="4 5">4129</strain>
    </source>
</reference>
<evidence type="ECO:0000313" key="5">
    <source>
        <dbReference type="Proteomes" id="UP001269081"/>
    </source>
</evidence>
<dbReference type="Proteomes" id="UP001269081">
    <property type="component" value="Unassembled WGS sequence"/>
</dbReference>
<keyword evidence="1" id="KW-0238">DNA-binding</keyword>
<dbReference type="PROSITE" id="PS50943">
    <property type="entry name" value="HTH_CROC1"/>
    <property type="match status" value="1"/>
</dbReference>
<proteinExistence type="predicted"/>
<dbReference type="InterPro" id="IPR010982">
    <property type="entry name" value="Lambda_DNA-bd_dom_sf"/>
</dbReference>
<gene>
    <name evidence="4" type="ORF">J2W48_001720</name>
</gene>
<dbReference type="RefSeq" id="WP_310280311.1">
    <property type="nucleotide sequence ID" value="NZ_JAVDWQ010000004.1"/>
</dbReference>
<name>A0ABU1Y6C9_9FLAO</name>
<dbReference type="CDD" id="cd00093">
    <property type="entry name" value="HTH_XRE"/>
    <property type="match status" value="1"/>
</dbReference>
<dbReference type="Gene3D" id="1.10.260.40">
    <property type="entry name" value="lambda repressor-like DNA-binding domains"/>
    <property type="match status" value="1"/>
</dbReference>
<organism evidence="4 5">
    <name type="scientific">Flavobacterium piscis</name>
    <dbReference type="NCBI Taxonomy" id="1114874"/>
    <lineage>
        <taxon>Bacteria</taxon>
        <taxon>Pseudomonadati</taxon>
        <taxon>Bacteroidota</taxon>
        <taxon>Flavobacteriia</taxon>
        <taxon>Flavobacteriales</taxon>
        <taxon>Flavobacteriaceae</taxon>
        <taxon>Flavobacterium</taxon>
    </lineage>
</organism>
<dbReference type="SUPFAM" id="SSF47413">
    <property type="entry name" value="lambda repressor-like DNA-binding domains"/>
    <property type="match status" value="1"/>
</dbReference>
<dbReference type="EMBL" id="JAVDWQ010000004">
    <property type="protein sequence ID" value="MDR7209782.1"/>
    <property type="molecule type" value="Genomic_DNA"/>
</dbReference>